<dbReference type="PANTHER" id="PTHR43884:SF20">
    <property type="entry name" value="ACYL-COA DEHYDROGENASE FADE28"/>
    <property type="match status" value="1"/>
</dbReference>
<keyword evidence="8" id="KW-1185">Reference proteome</keyword>
<keyword evidence="5" id="KW-0560">Oxidoreductase</keyword>
<comment type="caution">
    <text evidence="7">The sequence shown here is derived from an EMBL/GenBank/DDBJ whole genome shotgun (WGS) entry which is preliminary data.</text>
</comment>
<name>A0A3N6MN21_9BURK</name>
<dbReference type="InterPro" id="IPR009075">
    <property type="entry name" value="AcylCo_DH/oxidase_C"/>
</dbReference>
<sequence length="357" mass="36896">MKEIFESTIERLLIDTVTPELLHRCEAGEWSSPLWSAIEESGFAVAAAPEASGGAGASWDDLFGVVRAAGRYCLPAPLPETLLANALLGECGLDAINAPLGIAGSGCLTLAQGRVSGDLVDVPWGREVRHVVAIAGTSEPMVVLLDAGEAQCTQRLNTAGEPRDELRFERAVCVSCAPLPPDLQPDVLHLGGAMLRCAQIAGALQAIVDLTVGYSTERVQFGKPIASFQALQQQIAVLAEHAAAAAVAAECAFASSLNGAGCFAALPIAAAKICAGEAASIGAAIAHTVHGAIGFTHEHALHLSTRRLWSWRSEFGNTTSWAQRLGTAICAGGSPALWPAITAGRLDRLAQAKGAAA</sequence>
<protein>
    <submittedName>
        <fullName evidence="7">Acyl-CoA dehydrogenase</fullName>
    </submittedName>
</protein>
<organism evidence="7 8">
    <name type="scientific">Paraburkholderia dinghuensis</name>
    <dbReference type="NCBI Taxonomy" id="2305225"/>
    <lineage>
        <taxon>Bacteria</taxon>
        <taxon>Pseudomonadati</taxon>
        <taxon>Pseudomonadota</taxon>
        <taxon>Betaproteobacteria</taxon>
        <taxon>Burkholderiales</taxon>
        <taxon>Burkholderiaceae</taxon>
        <taxon>Paraburkholderia</taxon>
    </lineage>
</organism>
<dbReference type="InterPro" id="IPR009100">
    <property type="entry name" value="AcylCoA_DH/oxidase_NM_dom_sf"/>
</dbReference>
<evidence type="ECO:0000259" key="6">
    <source>
        <dbReference type="Pfam" id="PF00441"/>
    </source>
</evidence>
<dbReference type="Gene3D" id="1.10.540.10">
    <property type="entry name" value="Acyl-CoA dehydrogenase/oxidase, N-terminal domain"/>
    <property type="match status" value="1"/>
</dbReference>
<reference evidence="7 8" key="1">
    <citation type="submission" date="2018-11" db="EMBL/GenBank/DDBJ databases">
        <title>Paraburkholderia sp. DHOA04, isolated from soil.</title>
        <authorList>
            <person name="Gao Z.-H."/>
            <person name="Qiu L.-H."/>
            <person name="Fu J.-C."/>
        </authorList>
    </citation>
    <scope>NUCLEOTIDE SEQUENCE [LARGE SCALE GENOMIC DNA]</scope>
    <source>
        <strain evidence="7 8">DHOA04</strain>
    </source>
</reference>
<evidence type="ECO:0000256" key="1">
    <source>
        <dbReference type="ARBA" id="ARBA00001974"/>
    </source>
</evidence>
<dbReference type="EMBL" id="RQIS01000011">
    <property type="protein sequence ID" value="RQH04928.1"/>
    <property type="molecule type" value="Genomic_DNA"/>
</dbReference>
<dbReference type="PANTHER" id="PTHR43884">
    <property type="entry name" value="ACYL-COA DEHYDROGENASE"/>
    <property type="match status" value="1"/>
</dbReference>
<dbReference type="Gene3D" id="1.20.140.10">
    <property type="entry name" value="Butyryl-CoA Dehydrogenase, subunit A, domain 3"/>
    <property type="match status" value="1"/>
</dbReference>
<evidence type="ECO:0000256" key="2">
    <source>
        <dbReference type="ARBA" id="ARBA00009347"/>
    </source>
</evidence>
<dbReference type="SUPFAM" id="SSF47203">
    <property type="entry name" value="Acyl-CoA dehydrogenase C-terminal domain-like"/>
    <property type="match status" value="1"/>
</dbReference>
<evidence type="ECO:0000256" key="5">
    <source>
        <dbReference type="ARBA" id="ARBA00023002"/>
    </source>
</evidence>
<accession>A0A3N6MN21</accession>
<keyword evidence="3" id="KW-0285">Flavoprotein</keyword>
<dbReference type="RefSeq" id="WP_124152063.1">
    <property type="nucleotide sequence ID" value="NZ_RQIS01000011.1"/>
</dbReference>
<dbReference type="InterPro" id="IPR037069">
    <property type="entry name" value="AcylCoA_DH/ox_N_sf"/>
</dbReference>
<comment type="similarity">
    <text evidence="2">Belongs to the acyl-CoA dehydrogenase family.</text>
</comment>
<dbReference type="SUPFAM" id="SSF56645">
    <property type="entry name" value="Acyl-CoA dehydrogenase NM domain-like"/>
    <property type="match status" value="1"/>
</dbReference>
<dbReference type="GO" id="GO:0003995">
    <property type="term" value="F:acyl-CoA dehydrogenase activity"/>
    <property type="evidence" value="ECO:0007669"/>
    <property type="project" value="TreeGrafter"/>
</dbReference>
<dbReference type="AlphaFoldDB" id="A0A3N6MN21"/>
<dbReference type="Proteomes" id="UP000272778">
    <property type="component" value="Unassembled WGS sequence"/>
</dbReference>
<evidence type="ECO:0000256" key="3">
    <source>
        <dbReference type="ARBA" id="ARBA00022630"/>
    </source>
</evidence>
<keyword evidence="4" id="KW-0274">FAD</keyword>
<feature type="domain" description="Acyl-CoA dehydrogenase/oxidase C-terminal" evidence="6">
    <location>
        <begin position="194"/>
        <end position="307"/>
    </location>
</feature>
<dbReference type="InterPro" id="IPR036250">
    <property type="entry name" value="AcylCo_DH-like_C"/>
</dbReference>
<dbReference type="Pfam" id="PF00441">
    <property type="entry name" value="Acyl-CoA_dh_1"/>
    <property type="match status" value="1"/>
</dbReference>
<evidence type="ECO:0000313" key="7">
    <source>
        <dbReference type="EMBL" id="RQH04928.1"/>
    </source>
</evidence>
<dbReference type="OrthoDB" id="2450120at2"/>
<dbReference type="GO" id="GO:0050660">
    <property type="term" value="F:flavin adenine dinucleotide binding"/>
    <property type="evidence" value="ECO:0007669"/>
    <property type="project" value="InterPro"/>
</dbReference>
<evidence type="ECO:0000256" key="4">
    <source>
        <dbReference type="ARBA" id="ARBA00022827"/>
    </source>
</evidence>
<proteinExistence type="inferred from homology"/>
<evidence type="ECO:0000313" key="8">
    <source>
        <dbReference type="Proteomes" id="UP000272778"/>
    </source>
</evidence>
<gene>
    <name evidence="7" type="ORF">D1Y85_16055</name>
</gene>
<comment type="cofactor">
    <cofactor evidence="1">
        <name>FAD</name>
        <dbReference type="ChEBI" id="CHEBI:57692"/>
    </cofactor>
</comment>